<organism evidence="2 3">
    <name type="scientific">Brevibacterium linens</name>
    <dbReference type="NCBI Taxonomy" id="1703"/>
    <lineage>
        <taxon>Bacteria</taxon>
        <taxon>Bacillati</taxon>
        <taxon>Actinomycetota</taxon>
        <taxon>Actinomycetes</taxon>
        <taxon>Micrococcales</taxon>
        <taxon>Brevibacteriaceae</taxon>
        <taxon>Brevibacterium</taxon>
    </lineage>
</organism>
<dbReference type="KEGG" id="bly:A2T55_04020"/>
<evidence type="ECO:0000259" key="1">
    <source>
        <dbReference type="Pfam" id="PF08924"/>
    </source>
</evidence>
<sequence>MAEDIELIQKYLNNTYGNASLWEPLLEDGITGWGTVRGITRALQLEIGGLVVDGVFGDSLIKAVPTIAPGTNASREILALVNSGLRCKGYSATPPPLPGFFEYGSSTQDAVETLREDANYPHGGMRTVSPQIWKGLCRMDDYREVPGGDANVRHIQQRVNELAGDQAKIGLNPTDGIPSANVTRGIIGVVQVQGNVSVDGLWGPGTAETLPTLALGSSDPTYNEIAQWGLYLNGFDVPLNRNFTAEVRDAVGAFQDFMCINNPRIYMTVESLTWPALLVSYGNKSRGQDDISASASIGMDTSSKLDGLTRTFVDANFPAGALGIKFVGRYLMNTPGGSLDKELSPDEVTEIHDAGLGIVPIFQTYGGENAYFTHDQGGLMQGLVTSDLACSQASLEG</sequence>
<dbReference type="AlphaFoldDB" id="A0A142NJV1"/>
<proteinExistence type="predicted"/>
<feature type="domain" description="Rv2525c-like glycoside hydrolase-like" evidence="1">
    <location>
        <begin position="322"/>
        <end position="378"/>
    </location>
</feature>
<evidence type="ECO:0000313" key="2">
    <source>
        <dbReference type="EMBL" id="AMT93055.1"/>
    </source>
</evidence>
<dbReference type="Pfam" id="PF08924">
    <property type="entry name" value="Rv2525c_GlyHyd-like"/>
    <property type="match status" value="1"/>
</dbReference>
<evidence type="ECO:0000313" key="3">
    <source>
        <dbReference type="Proteomes" id="UP000075950"/>
    </source>
</evidence>
<dbReference type="InterPro" id="IPR015020">
    <property type="entry name" value="Rv2525c-like_Glyco_Hydro-like"/>
</dbReference>
<name>A0A142NJV1_BRELN</name>
<accession>A0A142NJV1</accession>
<dbReference type="Gene3D" id="3.20.20.80">
    <property type="entry name" value="Glycosidases"/>
    <property type="match status" value="1"/>
</dbReference>
<dbReference type="Proteomes" id="UP000075950">
    <property type="component" value="Chromosome"/>
</dbReference>
<protein>
    <recommendedName>
        <fullName evidence="1">Rv2525c-like glycoside hydrolase-like domain-containing protein</fullName>
    </recommendedName>
</protein>
<dbReference type="RefSeq" id="WP_062861036.1">
    <property type="nucleotide sequence ID" value="NZ_CP014869.1"/>
</dbReference>
<dbReference type="EMBL" id="CP014869">
    <property type="protein sequence ID" value="AMT93055.1"/>
    <property type="molecule type" value="Genomic_DNA"/>
</dbReference>
<reference evidence="3" key="1">
    <citation type="submission" date="2016-03" db="EMBL/GenBank/DDBJ databases">
        <authorList>
            <person name="Ploux O."/>
        </authorList>
    </citation>
    <scope>NUCLEOTIDE SEQUENCE [LARGE SCALE GENOMIC DNA]</scope>
    <source>
        <strain evidence="3">BS258</strain>
    </source>
</reference>
<gene>
    <name evidence="2" type="ORF">A2T55_04020</name>
</gene>